<sequence length="353" mass="41671">MDPSFEMFNRSSYFPIYSHPLSVPSEISSFRSNNNITTNDYSSYYPDNIPTYPSNVYTNSRSHSPINQPNIAGVDISIDRYNNSSLSLLNSRSDRCLVCNDRASGIHFGVSTCEACKAFFRRSSISSYSICQPCSPIRCEINIKNRNNCPSCRFDKCKRLGMDRDNVIYGKPSKQQIHSFYHQDYFIEQLTNISNELIKIFQNIHSIYQTSLLNTFENKQQIDNFAQILFQLFYQQTLQIHNINPSDVIHRIFILIFDSYKNNLIFDYYFIQYINLRAIISLWLFVYYYETFLLKQKISQNKLSILIKLLDMELMKINEYYSQDQNKQKFFKIHFINTFTILADHLQEIHSDK</sequence>
<keyword evidence="9" id="KW-0812">Transmembrane</keyword>
<dbReference type="EMBL" id="CAJOAX010001533">
    <property type="protein sequence ID" value="CAF3724096.1"/>
    <property type="molecule type" value="Genomic_DNA"/>
</dbReference>
<protein>
    <recommendedName>
        <fullName evidence="10">Nuclear receptor domain-containing protein</fullName>
    </recommendedName>
</protein>
<evidence type="ECO:0000256" key="8">
    <source>
        <dbReference type="ARBA" id="ARBA00023242"/>
    </source>
</evidence>
<keyword evidence="6" id="KW-0804">Transcription</keyword>
<evidence type="ECO:0000256" key="4">
    <source>
        <dbReference type="ARBA" id="ARBA00023015"/>
    </source>
</evidence>
<dbReference type="EMBL" id="CAJOBE010001266">
    <property type="protein sequence ID" value="CAF3728655.1"/>
    <property type="molecule type" value="Genomic_DNA"/>
</dbReference>
<dbReference type="PRINTS" id="PR00047">
    <property type="entry name" value="STROIDFINGER"/>
</dbReference>
<dbReference type="Gene3D" id="3.30.50.10">
    <property type="entry name" value="Erythroid Transcription Factor GATA-1, subunit A"/>
    <property type="match status" value="1"/>
</dbReference>
<reference evidence="12" key="1">
    <citation type="submission" date="2021-02" db="EMBL/GenBank/DDBJ databases">
        <authorList>
            <person name="Nowell W R."/>
        </authorList>
    </citation>
    <scope>NUCLEOTIDE SEQUENCE</scope>
</reference>
<keyword evidence="9" id="KW-0472">Membrane</keyword>
<keyword evidence="7" id="KW-0675">Receptor</keyword>
<keyword evidence="8" id="KW-0539">Nucleus</keyword>
<dbReference type="Proteomes" id="UP000663882">
    <property type="component" value="Unassembled WGS sequence"/>
</dbReference>
<organism evidence="12 17">
    <name type="scientific">Rotaria sordida</name>
    <dbReference type="NCBI Taxonomy" id="392033"/>
    <lineage>
        <taxon>Eukaryota</taxon>
        <taxon>Metazoa</taxon>
        <taxon>Spiralia</taxon>
        <taxon>Gnathifera</taxon>
        <taxon>Rotifera</taxon>
        <taxon>Eurotatoria</taxon>
        <taxon>Bdelloidea</taxon>
        <taxon>Philodinida</taxon>
        <taxon>Philodinidae</taxon>
        <taxon>Rotaria</taxon>
    </lineage>
</organism>
<dbReference type="AlphaFoldDB" id="A0A815JZ46"/>
<comment type="caution">
    <text evidence="12">The sequence shown here is derived from an EMBL/GenBank/DDBJ whole genome shotgun (WGS) entry which is preliminary data.</text>
</comment>
<evidence type="ECO:0000313" key="12">
    <source>
        <dbReference type="EMBL" id="CAF1388615.1"/>
    </source>
</evidence>
<dbReference type="Proteomes" id="UP000663823">
    <property type="component" value="Unassembled WGS sequence"/>
</dbReference>
<dbReference type="EMBL" id="CAJNOT010003528">
    <property type="protein sequence ID" value="CAF1388615.1"/>
    <property type="molecule type" value="Genomic_DNA"/>
</dbReference>
<dbReference type="GO" id="GO:0045944">
    <property type="term" value="P:positive regulation of transcription by RNA polymerase II"/>
    <property type="evidence" value="ECO:0007669"/>
    <property type="project" value="TreeGrafter"/>
</dbReference>
<keyword evidence="5" id="KW-0238">DNA-binding</keyword>
<dbReference type="SUPFAM" id="SSF57716">
    <property type="entry name" value="Glucocorticoid receptor-like (DNA-binding domain)"/>
    <property type="match status" value="1"/>
</dbReference>
<evidence type="ECO:0000256" key="5">
    <source>
        <dbReference type="ARBA" id="ARBA00023125"/>
    </source>
</evidence>
<keyword evidence="1" id="KW-0479">Metal-binding</keyword>
<feature type="transmembrane region" description="Helical" evidence="9">
    <location>
        <begin position="268"/>
        <end position="289"/>
    </location>
</feature>
<dbReference type="InterPro" id="IPR050234">
    <property type="entry name" value="Nuclear_hormone_rcpt_NR1"/>
</dbReference>
<keyword evidence="9" id="KW-1133">Transmembrane helix</keyword>
<dbReference type="OrthoDB" id="5771769at2759"/>
<dbReference type="Proteomes" id="UP000663836">
    <property type="component" value="Unassembled WGS sequence"/>
</dbReference>
<dbReference type="GO" id="GO:0000978">
    <property type="term" value="F:RNA polymerase II cis-regulatory region sequence-specific DNA binding"/>
    <property type="evidence" value="ECO:0007669"/>
    <property type="project" value="TreeGrafter"/>
</dbReference>
<evidence type="ECO:0000313" key="11">
    <source>
        <dbReference type="EMBL" id="CAF1121148.1"/>
    </source>
</evidence>
<evidence type="ECO:0000256" key="9">
    <source>
        <dbReference type="SAM" id="Phobius"/>
    </source>
</evidence>
<proteinExistence type="predicted"/>
<name>A0A815JZ46_9BILA</name>
<dbReference type="Pfam" id="PF00105">
    <property type="entry name" value="zf-C4"/>
    <property type="match status" value="1"/>
</dbReference>
<dbReference type="GO" id="GO:0030154">
    <property type="term" value="P:cell differentiation"/>
    <property type="evidence" value="ECO:0007669"/>
    <property type="project" value="TreeGrafter"/>
</dbReference>
<dbReference type="GO" id="GO:0000122">
    <property type="term" value="P:negative regulation of transcription by RNA polymerase II"/>
    <property type="evidence" value="ECO:0007669"/>
    <property type="project" value="TreeGrafter"/>
</dbReference>
<dbReference type="Proteomes" id="UP000663889">
    <property type="component" value="Unassembled WGS sequence"/>
</dbReference>
<accession>A0A815JZ46</accession>
<evidence type="ECO:0000313" key="13">
    <source>
        <dbReference type="EMBL" id="CAF1397109.1"/>
    </source>
</evidence>
<evidence type="ECO:0000256" key="7">
    <source>
        <dbReference type="ARBA" id="ARBA00023170"/>
    </source>
</evidence>
<evidence type="ECO:0000259" key="10">
    <source>
        <dbReference type="PROSITE" id="PS51030"/>
    </source>
</evidence>
<evidence type="ECO:0000256" key="2">
    <source>
        <dbReference type="ARBA" id="ARBA00022771"/>
    </source>
</evidence>
<evidence type="ECO:0000313" key="17">
    <source>
        <dbReference type="Proteomes" id="UP000663864"/>
    </source>
</evidence>
<evidence type="ECO:0000313" key="14">
    <source>
        <dbReference type="EMBL" id="CAF3724096.1"/>
    </source>
</evidence>
<dbReference type="Proteomes" id="UP000663874">
    <property type="component" value="Unassembled WGS sequence"/>
</dbReference>
<dbReference type="PANTHER" id="PTHR24082:SF507">
    <property type="entry name" value="BILE ACID RECEPTOR-RELATED"/>
    <property type="match status" value="1"/>
</dbReference>
<dbReference type="InterPro" id="IPR013088">
    <property type="entry name" value="Znf_NHR/GATA"/>
</dbReference>
<dbReference type="GO" id="GO:0008270">
    <property type="term" value="F:zinc ion binding"/>
    <property type="evidence" value="ECO:0007669"/>
    <property type="project" value="UniProtKB-KW"/>
</dbReference>
<evidence type="ECO:0000313" key="16">
    <source>
        <dbReference type="EMBL" id="CAF4130815.1"/>
    </source>
</evidence>
<dbReference type="PANTHER" id="PTHR24082">
    <property type="entry name" value="NUCLEAR HORMONE RECEPTOR"/>
    <property type="match status" value="1"/>
</dbReference>
<dbReference type="PROSITE" id="PS51030">
    <property type="entry name" value="NUCLEAR_REC_DBD_2"/>
    <property type="match status" value="1"/>
</dbReference>
<feature type="domain" description="Nuclear receptor" evidence="10">
    <location>
        <begin position="93"/>
        <end position="169"/>
    </location>
</feature>
<dbReference type="InterPro" id="IPR001628">
    <property type="entry name" value="Znf_hrmn_rcpt"/>
</dbReference>
<keyword evidence="3" id="KW-0862">Zinc</keyword>
<keyword evidence="2" id="KW-0863">Zinc-finger</keyword>
<evidence type="ECO:0000256" key="3">
    <source>
        <dbReference type="ARBA" id="ARBA00022833"/>
    </source>
</evidence>
<keyword evidence="4" id="KW-0805">Transcription regulation</keyword>
<evidence type="ECO:0000256" key="1">
    <source>
        <dbReference type="ARBA" id="ARBA00022723"/>
    </source>
</evidence>
<dbReference type="Proteomes" id="UP000663864">
    <property type="component" value="Unassembled WGS sequence"/>
</dbReference>
<dbReference type="EMBL" id="CAJNOU010003559">
    <property type="protein sequence ID" value="CAF1397109.1"/>
    <property type="molecule type" value="Genomic_DNA"/>
</dbReference>
<dbReference type="GO" id="GO:0004879">
    <property type="term" value="F:nuclear receptor activity"/>
    <property type="evidence" value="ECO:0007669"/>
    <property type="project" value="TreeGrafter"/>
</dbReference>
<dbReference type="PROSITE" id="PS00031">
    <property type="entry name" value="NUCLEAR_REC_DBD_1"/>
    <property type="match status" value="1"/>
</dbReference>
<gene>
    <name evidence="15" type="ORF">FNK824_LOCUS10950</name>
    <name evidence="16" type="ORF">JBS370_LOCUS33051</name>
    <name evidence="14" type="ORF">OTI717_LOCUS14013</name>
    <name evidence="11" type="ORF">RFH988_LOCUS20356</name>
    <name evidence="13" type="ORF">SEV965_LOCUS31245</name>
    <name evidence="12" type="ORF">ZHD862_LOCUS32502</name>
</gene>
<dbReference type="EMBL" id="CAJNOO010001244">
    <property type="protein sequence ID" value="CAF1121148.1"/>
    <property type="molecule type" value="Genomic_DNA"/>
</dbReference>
<evidence type="ECO:0000313" key="15">
    <source>
        <dbReference type="EMBL" id="CAF3728655.1"/>
    </source>
</evidence>
<dbReference type="EMBL" id="CAJOBD010009231">
    <property type="protein sequence ID" value="CAF4130815.1"/>
    <property type="molecule type" value="Genomic_DNA"/>
</dbReference>
<dbReference type="SMART" id="SM00399">
    <property type="entry name" value="ZnF_C4"/>
    <property type="match status" value="1"/>
</dbReference>
<evidence type="ECO:0000256" key="6">
    <source>
        <dbReference type="ARBA" id="ARBA00023163"/>
    </source>
</evidence>